<dbReference type="HAMAP" id="MF_01599">
    <property type="entry name" value="NhaB"/>
    <property type="match status" value="1"/>
</dbReference>
<feature type="transmembrane region" description="Helical" evidence="13">
    <location>
        <begin position="387"/>
        <end position="410"/>
    </location>
</feature>
<dbReference type="PANTHER" id="PTHR43302:SF1">
    <property type="entry name" value="NA(+)_H(+) ANTIPORTER NHAB"/>
    <property type="match status" value="1"/>
</dbReference>
<comment type="subcellular location">
    <subcellularLocation>
        <location evidence="1">Cell membrane</location>
        <topology evidence="1">Multi-pass membrane protein</topology>
    </subcellularLocation>
</comment>
<feature type="transmembrane region" description="Helical" evidence="13">
    <location>
        <begin position="236"/>
        <end position="260"/>
    </location>
</feature>
<comment type="similarity">
    <text evidence="2">Belongs to the NhaB Na(+)/H(+) (TC 2.A.34) antiporter family.</text>
</comment>
<dbReference type="RefSeq" id="WP_346752095.1">
    <property type="nucleotide sequence ID" value="NZ_JAUJEA010000003.1"/>
</dbReference>
<keyword evidence="5" id="KW-1003">Cell membrane</keyword>
<organism evidence="14 15">
    <name type="scientific">Splendidivirga corallicola</name>
    <dbReference type="NCBI Taxonomy" id="3051826"/>
    <lineage>
        <taxon>Bacteria</taxon>
        <taxon>Pseudomonadati</taxon>
        <taxon>Bacteroidota</taxon>
        <taxon>Cytophagia</taxon>
        <taxon>Cytophagales</taxon>
        <taxon>Splendidivirgaceae</taxon>
        <taxon>Splendidivirga</taxon>
    </lineage>
</organism>
<evidence type="ECO:0000313" key="15">
    <source>
        <dbReference type="Proteomes" id="UP001172082"/>
    </source>
</evidence>
<evidence type="ECO:0000256" key="8">
    <source>
        <dbReference type="ARBA" id="ARBA00022989"/>
    </source>
</evidence>
<gene>
    <name evidence="14" type="primary">nhaB</name>
    <name evidence="14" type="ORF">QQ008_11880</name>
</gene>
<evidence type="ECO:0000256" key="6">
    <source>
        <dbReference type="ARBA" id="ARBA00022519"/>
    </source>
</evidence>
<reference evidence="14" key="1">
    <citation type="submission" date="2023-06" db="EMBL/GenBank/DDBJ databases">
        <title>Genomic of Parafulvivirga corallium.</title>
        <authorList>
            <person name="Wang G."/>
        </authorList>
    </citation>
    <scope>NUCLEOTIDE SEQUENCE</scope>
    <source>
        <strain evidence="14">BMA10</strain>
    </source>
</reference>
<name>A0ABT8KMW1_9BACT</name>
<dbReference type="PANTHER" id="PTHR43302">
    <property type="entry name" value="TRANSPORTER ARSB-RELATED"/>
    <property type="match status" value="1"/>
</dbReference>
<keyword evidence="6" id="KW-0997">Cell inner membrane</keyword>
<evidence type="ECO:0000256" key="2">
    <source>
        <dbReference type="ARBA" id="ARBA00006036"/>
    </source>
</evidence>
<feature type="transmembrane region" description="Helical" evidence="13">
    <location>
        <begin position="128"/>
        <end position="161"/>
    </location>
</feature>
<feature type="transmembrane region" description="Helical" evidence="13">
    <location>
        <begin position="22"/>
        <end position="48"/>
    </location>
</feature>
<keyword evidence="8 13" id="KW-1133">Transmembrane helix</keyword>
<proteinExistence type="inferred from homology"/>
<evidence type="ECO:0000256" key="4">
    <source>
        <dbReference type="ARBA" id="ARBA00022449"/>
    </source>
</evidence>
<evidence type="ECO:0000256" key="9">
    <source>
        <dbReference type="ARBA" id="ARBA00023053"/>
    </source>
</evidence>
<accession>A0ABT8KMW1</accession>
<protein>
    <submittedName>
        <fullName evidence="14">Sodium/proton antiporter NhaB</fullName>
    </submittedName>
</protein>
<evidence type="ECO:0000256" key="7">
    <source>
        <dbReference type="ARBA" id="ARBA00022692"/>
    </source>
</evidence>
<evidence type="ECO:0000256" key="10">
    <source>
        <dbReference type="ARBA" id="ARBA00023065"/>
    </source>
</evidence>
<feature type="transmembrane region" description="Helical" evidence="13">
    <location>
        <begin position="60"/>
        <end position="80"/>
    </location>
</feature>
<dbReference type="Pfam" id="PF06450">
    <property type="entry name" value="NhaB"/>
    <property type="match status" value="1"/>
</dbReference>
<keyword evidence="12" id="KW-0739">Sodium transport</keyword>
<dbReference type="Proteomes" id="UP001172082">
    <property type="component" value="Unassembled WGS sequence"/>
</dbReference>
<evidence type="ECO:0000256" key="11">
    <source>
        <dbReference type="ARBA" id="ARBA00023136"/>
    </source>
</evidence>
<dbReference type="InterPro" id="IPR004671">
    <property type="entry name" value="Na+/H+_antiporter_NhaB"/>
</dbReference>
<keyword evidence="10" id="KW-0406">Ion transport</keyword>
<evidence type="ECO:0000256" key="3">
    <source>
        <dbReference type="ARBA" id="ARBA00022448"/>
    </source>
</evidence>
<keyword evidence="7 13" id="KW-0812">Transmembrane</keyword>
<feature type="transmembrane region" description="Helical" evidence="13">
    <location>
        <begin position="92"/>
        <end position="116"/>
    </location>
</feature>
<keyword evidence="3" id="KW-0813">Transport</keyword>
<evidence type="ECO:0000256" key="12">
    <source>
        <dbReference type="ARBA" id="ARBA00023201"/>
    </source>
</evidence>
<dbReference type="EMBL" id="JAUJEA010000003">
    <property type="protein sequence ID" value="MDN5202072.1"/>
    <property type="molecule type" value="Genomic_DNA"/>
</dbReference>
<feature type="transmembrane region" description="Helical" evidence="13">
    <location>
        <begin position="348"/>
        <end position="367"/>
    </location>
</feature>
<keyword evidence="4" id="KW-0050">Antiport</keyword>
<comment type="caution">
    <text evidence="14">The sequence shown here is derived from an EMBL/GenBank/DDBJ whole genome shotgun (WGS) entry which is preliminary data.</text>
</comment>
<evidence type="ECO:0000313" key="14">
    <source>
        <dbReference type="EMBL" id="MDN5202072.1"/>
    </source>
</evidence>
<dbReference type="NCBIfam" id="NF007093">
    <property type="entry name" value="PRK09547.1"/>
    <property type="match status" value="1"/>
</dbReference>
<evidence type="ECO:0000256" key="13">
    <source>
        <dbReference type="SAM" id="Phobius"/>
    </source>
</evidence>
<evidence type="ECO:0000256" key="1">
    <source>
        <dbReference type="ARBA" id="ARBA00004651"/>
    </source>
</evidence>
<keyword evidence="11 13" id="KW-0472">Membrane</keyword>
<keyword evidence="9" id="KW-0915">Sodium</keyword>
<keyword evidence="15" id="KW-1185">Reference proteome</keyword>
<evidence type="ECO:0000256" key="5">
    <source>
        <dbReference type="ARBA" id="ARBA00022475"/>
    </source>
</evidence>
<sequence>MKGYRIFFKHFLGNSPAWYKQLIILFLLLNPLLYYIAGPTITGWMVLFEFILTLVMALKCYPLLPGGLITIEIVFMGMVGPEEVYHEIQNNLQVIMLLLFMVAGIHFMKDLLTYIFTKILVGIKSKMLLSLTFCFLGAILSAWLDALTVTAVMITVVTTFYRIYNATSIEERVPGDKSDGEKHAIAREDLQNFDGFLRNLLMHGLVGTALGGVSTMVGEPQNLLIASTMNWTFGEFYINMAHITIPVVFFGFFTCIYIELHKVGDYGYKLPKQVRVILENSAKETEQHMTGTKKWYLLSQAACAVWLIVALALHLAEVGLIGLSIIVLLATVMGKTNEHTIGNAFQEGTPFVSLLITFFVVVAMIEHNHLFEPVLEHAMTFDGISQTYFFFMASALLSIISDNVFVATIYMKQAAELLAGDPEQLRNVAVAINVGTNIPSIATPNGQAAFLFLLTNNIAGRIQLSYFKMIKMAFPYLVVLLMVTLIFLGIDWF</sequence>
<feature type="transmembrane region" description="Helical" evidence="13">
    <location>
        <begin position="473"/>
        <end position="490"/>
    </location>
</feature>